<reference evidence="2 3" key="1">
    <citation type="submission" date="2020-08" db="EMBL/GenBank/DDBJ databases">
        <title>Genomic Encyclopedia of Type Strains, Phase III (KMG-III): the genomes of soil and plant-associated and newly described type strains.</title>
        <authorList>
            <person name="Whitman W."/>
        </authorList>
    </citation>
    <scope>NUCLEOTIDE SEQUENCE [LARGE SCALE GENOMIC DNA]</scope>
    <source>
        <strain evidence="2 3">CECT 7282</strain>
    </source>
</reference>
<sequence>MSLQKFLYHRHALAESIAQGLTGEGLVDYSSGLFLAAPRRTGKSTFLKQDLMPLCEQRGWEAVYVDLWTNRQEDPGYLIERTVMRSLKRYEPQLKRLLKAAGVRRVSLERTLHWDLDRENLPEGATLAEAFEALQAASGRMVVMIVDEAQHALNTEAGINAMFALKAARDALNLGEESPGLRLILTGSSRDKLAMLVLSRDQPFFGSSVTPFPLLGEDFVEAYTADLNTKLAPGNTFEAKEVYEAFRRVGHRPELLGEVVRRVALELGQAPDLGKLLSQGAAEVQNGLWAEYESAYAVLSPLQRAILRVMAEAATTGERLAMFADTTVERINAAEQAEGGRGKVRPQSIQAGLDALRDKSLVWRSGRGAYALEDSGFGEWLLAQ</sequence>
<dbReference type="PANTHER" id="PTHR34301">
    <property type="entry name" value="DNA-BINDING PROTEIN-RELATED"/>
    <property type="match status" value="1"/>
</dbReference>
<keyword evidence="3" id="KW-1185">Reference proteome</keyword>
<evidence type="ECO:0000259" key="1">
    <source>
        <dbReference type="Pfam" id="PF13401"/>
    </source>
</evidence>
<dbReference type="EMBL" id="JACHXP010000017">
    <property type="protein sequence ID" value="MBB3191764.1"/>
    <property type="molecule type" value="Genomic_DNA"/>
</dbReference>
<dbReference type="Proteomes" id="UP000547614">
    <property type="component" value="Unassembled WGS sequence"/>
</dbReference>
<organism evidence="2 3">
    <name type="scientific">Halomonas cerina</name>
    <dbReference type="NCBI Taxonomy" id="447424"/>
    <lineage>
        <taxon>Bacteria</taxon>
        <taxon>Pseudomonadati</taxon>
        <taxon>Pseudomonadota</taxon>
        <taxon>Gammaproteobacteria</taxon>
        <taxon>Oceanospirillales</taxon>
        <taxon>Halomonadaceae</taxon>
        <taxon>Halomonas</taxon>
    </lineage>
</organism>
<dbReference type="GO" id="GO:0016887">
    <property type="term" value="F:ATP hydrolysis activity"/>
    <property type="evidence" value="ECO:0007669"/>
    <property type="project" value="InterPro"/>
</dbReference>
<dbReference type="InterPro" id="IPR049945">
    <property type="entry name" value="AAA_22"/>
</dbReference>
<evidence type="ECO:0000313" key="2">
    <source>
        <dbReference type="EMBL" id="MBB3191764.1"/>
    </source>
</evidence>
<dbReference type="RefSeq" id="WP_183326745.1">
    <property type="nucleotide sequence ID" value="NZ_JACHXP010000017.1"/>
</dbReference>
<accession>A0A839VGM5</accession>
<dbReference type="AlphaFoldDB" id="A0A839VGM5"/>
<dbReference type="SUPFAM" id="SSF52540">
    <property type="entry name" value="P-loop containing nucleoside triphosphate hydrolases"/>
    <property type="match status" value="1"/>
</dbReference>
<dbReference type="PANTHER" id="PTHR34301:SF8">
    <property type="entry name" value="ATPASE DOMAIN-CONTAINING PROTEIN"/>
    <property type="match status" value="1"/>
</dbReference>
<dbReference type="InterPro" id="IPR027417">
    <property type="entry name" value="P-loop_NTPase"/>
</dbReference>
<gene>
    <name evidence="2" type="ORF">FHR94_003035</name>
</gene>
<dbReference type="Gene3D" id="3.40.50.300">
    <property type="entry name" value="P-loop containing nucleotide triphosphate hydrolases"/>
    <property type="match status" value="1"/>
</dbReference>
<evidence type="ECO:0000313" key="3">
    <source>
        <dbReference type="Proteomes" id="UP000547614"/>
    </source>
</evidence>
<proteinExistence type="predicted"/>
<dbReference type="Pfam" id="PF13401">
    <property type="entry name" value="AAA_22"/>
    <property type="match status" value="1"/>
</dbReference>
<name>A0A839VGM5_9GAMM</name>
<feature type="domain" description="ORC1/DEAH AAA+ ATPase" evidence="1">
    <location>
        <begin position="33"/>
        <end position="188"/>
    </location>
</feature>
<protein>
    <recommendedName>
        <fullName evidence="1">ORC1/DEAH AAA+ ATPase domain-containing protein</fullName>
    </recommendedName>
</protein>
<comment type="caution">
    <text evidence="2">The sequence shown here is derived from an EMBL/GenBank/DDBJ whole genome shotgun (WGS) entry which is preliminary data.</text>
</comment>